<dbReference type="Pfam" id="PF03639">
    <property type="entry name" value="Glyco_hydro_81"/>
    <property type="match status" value="1"/>
</dbReference>
<protein>
    <recommendedName>
        <fullName evidence="2">Glycosyl hydrolase family 81 N-terminal domain-containing protein</fullName>
    </recommendedName>
</protein>
<gene>
    <name evidence="3" type="ORF">HPP92_015309</name>
</gene>
<keyword evidence="4" id="KW-1185">Reference proteome</keyword>
<feature type="compositionally biased region" description="Pro residues" evidence="1">
    <location>
        <begin position="38"/>
        <end position="54"/>
    </location>
</feature>
<dbReference type="OrthoDB" id="10264738at2759"/>
<dbReference type="InterPro" id="IPR040451">
    <property type="entry name" value="GH81_N"/>
</dbReference>
<dbReference type="AlphaFoldDB" id="A0A835UTJ4"/>
<dbReference type="EMBL" id="JADCNL010000007">
    <property type="protein sequence ID" value="KAG0473452.1"/>
    <property type="molecule type" value="Genomic_DNA"/>
</dbReference>
<feature type="compositionally biased region" description="Basic residues" evidence="1">
    <location>
        <begin position="1"/>
        <end position="17"/>
    </location>
</feature>
<evidence type="ECO:0000313" key="3">
    <source>
        <dbReference type="EMBL" id="KAG0473452.1"/>
    </source>
</evidence>
<dbReference type="InterPro" id="IPR005200">
    <property type="entry name" value="Endo-beta-glucanase"/>
</dbReference>
<dbReference type="Gene3D" id="2.70.98.30">
    <property type="entry name" value="Golgi alpha-mannosidase II, domain 4"/>
    <property type="match status" value="1"/>
</dbReference>
<organism evidence="3 4">
    <name type="scientific">Vanilla planifolia</name>
    <name type="common">Vanilla</name>
    <dbReference type="NCBI Taxonomy" id="51239"/>
    <lineage>
        <taxon>Eukaryota</taxon>
        <taxon>Viridiplantae</taxon>
        <taxon>Streptophyta</taxon>
        <taxon>Embryophyta</taxon>
        <taxon>Tracheophyta</taxon>
        <taxon>Spermatophyta</taxon>
        <taxon>Magnoliopsida</taxon>
        <taxon>Liliopsida</taxon>
        <taxon>Asparagales</taxon>
        <taxon>Orchidaceae</taxon>
        <taxon>Vanilloideae</taxon>
        <taxon>Vanilleae</taxon>
        <taxon>Vanilla</taxon>
    </lineage>
</organism>
<evidence type="ECO:0000259" key="2">
    <source>
        <dbReference type="Pfam" id="PF03639"/>
    </source>
</evidence>
<comment type="caution">
    <text evidence="3">The sequence shown here is derived from an EMBL/GenBank/DDBJ whole genome shotgun (WGS) entry which is preliminary data.</text>
</comment>
<evidence type="ECO:0000256" key="1">
    <source>
        <dbReference type="SAM" id="MobiDB-lite"/>
    </source>
</evidence>
<dbReference type="PANTHER" id="PTHR31983">
    <property type="entry name" value="ENDO-1,3(4)-BETA-GLUCANASE 1"/>
    <property type="match status" value="1"/>
</dbReference>
<accession>A0A835UTJ4</accession>
<sequence>MRNKLRQKMLKKLRRIPRAAAGIINKAIKKKKRRPTEPSSPSPAPAPPPPPTPPSLIAKMPSSHKRPFLFPQTSSPVLPEPSRFFSPQLLSSPLPTNSFFQNFTLKNGDQPEYIHPYLIKSASSSLSLSFPSRFATPSFIYQTFVPDLTISSPDSSPNTHIITSFNDLSVTLDLPPSLRFFLVRGSPFVTATTLEGRTPVSISISSVHAFLSVQPNSSHTKHTFQLNSGQTFLCYSSSPLYLEQSGTTQLLSVRGFAGVIRFTFLPDPSYESVLDRFSSCYPIAGDAVFTRPGCLEYRWEKKGWEISSSSPTLSTSGSLTTVVLP</sequence>
<dbReference type="PANTHER" id="PTHR31983:SF0">
    <property type="entry name" value="GLUCAN ENDO-1,3-BETA-D-GLUCOSIDASE 2"/>
    <property type="match status" value="1"/>
</dbReference>
<feature type="region of interest" description="Disordered" evidence="1">
    <location>
        <begin position="1"/>
        <end position="62"/>
    </location>
</feature>
<dbReference type="Proteomes" id="UP000636800">
    <property type="component" value="Chromosome 7"/>
</dbReference>
<name>A0A835UTJ4_VANPL</name>
<dbReference type="GO" id="GO:0052861">
    <property type="term" value="F:endo-1,3(4)-beta-glucanase activity"/>
    <property type="evidence" value="ECO:0007669"/>
    <property type="project" value="InterPro"/>
</dbReference>
<feature type="domain" description="Glycosyl hydrolase family 81 N-terminal" evidence="2">
    <location>
        <begin position="90"/>
        <end position="310"/>
    </location>
</feature>
<evidence type="ECO:0000313" key="4">
    <source>
        <dbReference type="Proteomes" id="UP000636800"/>
    </source>
</evidence>
<reference evidence="3 4" key="1">
    <citation type="journal article" date="2020" name="Nat. Food">
        <title>A phased Vanilla planifolia genome enables genetic improvement of flavour and production.</title>
        <authorList>
            <person name="Hasing T."/>
            <person name="Tang H."/>
            <person name="Brym M."/>
            <person name="Khazi F."/>
            <person name="Huang T."/>
            <person name="Chambers A.H."/>
        </authorList>
    </citation>
    <scope>NUCLEOTIDE SEQUENCE [LARGE SCALE GENOMIC DNA]</scope>
    <source>
        <tissue evidence="3">Leaf</tissue>
    </source>
</reference>
<proteinExistence type="predicted"/>